<dbReference type="RefSeq" id="WP_082832428.1">
    <property type="nucleotide sequence ID" value="NZ_LQRT01000013.1"/>
</dbReference>
<evidence type="ECO:0000313" key="1">
    <source>
        <dbReference type="EMBL" id="KZS40576.1"/>
    </source>
</evidence>
<sequence length="117" mass="13537">MKNFNFFKTTMPNTRKADFYLGCLDGSVFIDFNRIGTNKISLVRISFDGYGCCNLDKKAESLNKEESALFIEELNKENLNQEAITALVKKTIEINEEHIWNDALQEYELIEKDKKST</sequence>
<name>A0A162FB63_9FLAO</name>
<gene>
    <name evidence="1" type="ORF">AWE51_06415</name>
</gene>
<dbReference type="Proteomes" id="UP000076715">
    <property type="component" value="Unassembled WGS sequence"/>
</dbReference>
<evidence type="ECO:0000313" key="2">
    <source>
        <dbReference type="Proteomes" id="UP000076715"/>
    </source>
</evidence>
<reference evidence="1 2" key="1">
    <citation type="submission" date="2016-01" db="EMBL/GenBank/DDBJ databases">
        <title>The draft genome sequence of Aquimarina sp. RZW4-3-2.</title>
        <authorList>
            <person name="Wang Y."/>
        </authorList>
    </citation>
    <scope>NUCLEOTIDE SEQUENCE [LARGE SCALE GENOMIC DNA]</scope>
    <source>
        <strain evidence="1 2">RZW4-3-2</strain>
    </source>
</reference>
<proteinExistence type="predicted"/>
<dbReference type="EMBL" id="LQRT01000013">
    <property type="protein sequence ID" value="KZS40576.1"/>
    <property type="molecule type" value="Genomic_DNA"/>
</dbReference>
<organism evidence="1 2">
    <name type="scientific">Aquimarina aggregata</name>
    <dbReference type="NCBI Taxonomy" id="1642818"/>
    <lineage>
        <taxon>Bacteria</taxon>
        <taxon>Pseudomonadati</taxon>
        <taxon>Bacteroidota</taxon>
        <taxon>Flavobacteriia</taxon>
        <taxon>Flavobacteriales</taxon>
        <taxon>Flavobacteriaceae</taxon>
        <taxon>Aquimarina</taxon>
    </lineage>
</organism>
<dbReference type="OrthoDB" id="6993559at2"/>
<dbReference type="AlphaFoldDB" id="A0A162FB63"/>
<comment type="caution">
    <text evidence="1">The sequence shown here is derived from an EMBL/GenBank/DDBJ whole genome shotgun (WGS) entry which is preliminary data.</text>
</comment>
<keyword evidence="2" id="KW-1185">Reference proteome</keyword>
<accession>A0A162FB63</accession>
<protein>
    <submittedName>
        <fullName evidence="1">Uncharacterized protein</fullName>
    </submittedName>
</protein>